<dbReference type="InterPro" id="IPR014576">
    <property type="entry name" value="Pesterase_YhaO"/>
</dbReference>
<protein>
    <submittedName>
        <fullName evidence="3">Metallophosphoesterase</fullName>
    </submittedName>
</protein>
<dbReference type="InterPro" id="IPR004843">
    <property type="entry name" value="Calcineurin-like_PHP"/>
</dbReference>
<comment type="caution">
    <text evidence="3">The sequence shown here is derived from an EMBL/GenBank/DDBJ whole genome shotgun (WGS) entry which is preliminary data.</text>
</comment>
<accession>A0ABN0FIF6</accession>
<evidence type="ECO:0000256" key="1">
    <source>
        <dbReference type="ARBA" id="ARBA00022801"/>
    </source>
</evidence>
<organism evidence="3 4">
    <name type="scientific">Paraburkholderia hospita</name>
    <dbReference type="NCBI Taxonomy" id="169430"/>
    <lineage>
        <taxon>Bacteria</taxon>
        <taxon>Pseudomonadati</taxon>
        <taxon>Pseudomonadota</taxon>
        <taxon>Betaproteobacteria</taxon>
        <taxon>Burkholderiales</taxon>
        <taxon>Burkholderiaceae</taxon>
        <taxon>Paraburkholderia</taxon>
    </lineage>
</organism>
<dbReference type="CDD" id="cd00840">
    <property type="entry name" value="MPP_Mre11_N"/>
    <property type="match status" value="1"/>
</dbReference>
<dbReference type="Proteomes" id="UP000004980">
    <property type="component" value="Unassembled WGS sequence"/>
</dbReference>
<proteinExistence type="predicted"/>
<reference evidence="3 4" key="1">
    <citation type="journal article" date="2012" name="J. Bacteriol.">
        <title>Draft Genome Sequence of the Soil Bacterium Burkholderia terrae Strain BS001, Which Interacts with Fungal Surface Structures.</title>
        <authorList>
            <person name="Nazir R."/>
            <person name="Hansen M.A."/>
            <person name="Sorensen S."/>
            <person name="van Elsas J.D."/>
        </authorList>
    </citation>
    <scope>NUCLEOTIDE SEQUENCE [LARGE SCALE GENOMIC DNA]</scope>
    <source>
        <strain evidence="3 4">BS001</strain>
    </source>
</reference>
<dbReference type="Pfam" id="PF00149">
    <property type="entry name" value="Metallophos"/>
    <property type="match status" value="1"/>
</dbReference>
<dbReference type="SUPFAM" id="SSF56300">
    <property type="entry name" value="Metallo-dependent phosphatases"/>
    <property type="match status" value="1"/>
</dbReference>
<name>A0ABN0FIF6_9BURK</name>
<gene>
    <name evidence="3" type="ORF">WQE_23543</name>
</gene>
<evidence type="ECO:0000313" key="4">
    <source>
        <dbReference type="Proteomes" id="UP000004980"/>
    </source>
</evidence>
<dbReference type="Gene3D" id="3.60.21.10">
    <property type="match status" value="1"/>
</dbReference>
<evidence type="ECO:0000259" key="2">
    <source>
        <dbReference type="Pfam" id="PF00149"/>
    </source>
</evidence>
<sequence length="433" mass="47250">MAARAEGQLFNRGVNMRFIHAADIHLDSPLHGLSAYADAPAAMLRNSTREAFSSLVTVAIDESVDFMVVAGDLYDGTWRDHNTGIFFCGEMGRLRRAEIPVFVLFGNHDAESEMTKQLQLPDNVRTFSTRKAETFQIDALKVALHGHSFKERETTANLVTGYPPPVPGYFNIGVLHTALEGNAAHASYAPCSLAELHGKGYQYWALGHVHEFAMWQDRSTIVFPGNLQGRNIRETGRRGAVMVTVGNAGEIDVDRLFVDVLRWEALEVDASACATLNDVARAVGIHLETLAGSASTTVPHAVRVTVTGTTAAHGELFGLEPQLRAEVLAQIAGLSHDRLWLEKVRIETRAPGDSDAVLDRADAIADLHNLLVEAETDPDFLAMLKERLIGLATHSPHELQEMVPALFDVRNGDLAGLVREVRSGLVEQVAKAN</sequence>
<dbReference type="InterPro" id="IPR050535">
    <property type="entry name" value="DNA_Repair-Maintenance_Comp"/>
</dbReference>
<dbReference type="InterPro" id="IPR029052">
    <property type="entry name" value="Metallo-depent_PP-like"/>
</dbReference>
<dbReference type="PANTHER" id="PTHR30337:SF7">
    <property type="entry name" value="PHOSPHOESTERASE"/>
    <property type="match status" value="1"/>
</dbReference>
<dbReference type="PIRSF" id="PIRSF033091">
    <property type="entry name" value="Pesterase_YhaO"/>
    <property type="match status" value="1"/>
</dbReference>
<keyword evidence="1" id="KW-0378">Hydrolase</keyword>
<dbReference type="InterPro" id="IPR041796">
    <property type="entry name" value="Mre11_N"/>
</dbReference>
<dbReference type="PANTHER" id="PTHR30337">
    <property type="entry name" value="COMPONENT OF ATP-DEPENDENT DSDNA EXONUCLEASE"/>
    <property type="match status" value="1"/>
</dbReference>
<keyword evidence="4" id="KW-1185">Reference proteome</keyword>
<evidence type="ECO:0000313" key="3">
    <source>
        <dbReference type="EMBL" id="EIM98555.1"/>
    </source>
</evidence>
<feature type="domain" description="Calcineurin-like phosphoesterase" evidence="2">
    <location>
        <begin position="16"/>
        <end position="211"/>
    </location>
</feature>
<dbReference type="EMBL" id="AKAU01000120">
    <property type="protein sequence ID" value="EIM98555.1"/>
    <property type="molecule type" value="Genomic_DNA"/>
</dbReference>